<name>A0ABW7GNB0_9BURK</name>
<keyword evidence="1 2" id="KW-0732">Signal</keyword>
<dbReference type="SUPFAM" id="SSF53850">
    <property type="entry name" value="Periplasmic binding protein-like II"/>
    <property type="match status" value="1"/>
</dbReference>
<dbReference type="RefSeq" id="WP_394512461.1">
    <property type="nucleotide sequence ID" value="NZ_JBIGHX010000006.1"/>
</dbReference>
<evidence type="ECO:0000256" key="1">
    <source>
        <dbReference type="ARBA" id="ARBA00022729"/>
    </source>
</evidence>
<gene>
    <name evidence="4" type="ORF">ACG04Q_17840</name>
</gene>
<feature type="chain" id="PRO_5046716537" evidence="2">
    <location>
        <begin position="26"/>
        <end position="253"/>
    </location>
</feature>
<feature type="domain" description="Solute-binding protein family 3/N-terminal" evidence="3">
    <location>
        <begin position="27"/>
        <end position="253"/>
    </location>
</feature>
<dbReference type="PROSITE" id="PS51318">
    <property type="entry name" value="TAT"/>
    <property type="match status" value="1"/>
</dbReference>
<feature type="signal peptide" evidence="2">
    <location>
        <begin position="1"/>
        <end position="25"/>
    </location>
</feature>
<dbReference type="InterPro" id="IPR006311">
    <property type="entry name" value="TAT_signal"/>
</dbReference>
<organism evidence="4 5">
    <name type="scientific">Pelomonas lactea</name>
    <dbReference type="NCBI Taxonomy" id="3299030"/>
    <lineage>
        <taxon>Bacteria</taxon>
        <taxon>Pseudomonadati</taxon>
        <taxon>Pseudomonadota</taxon>
        <taxon>Betaproteobacteria</taxon>
        <taxon>Burkholderiales</taxon>
        <taxon>Sphaerotilaceae</taxon>
        <taxon>Roseateles</taxon>
    </lineage>
</organism>
<dbReference type="Pfam" id="PF00497">
    <property type="entry name" value="SBP_bac_3"/>
    <property type="match status" value="1"/>
</dbReference>
<evidence type="ECO:0000259" key="3">
    <source>
        <dbReference type="SMART" id="SM00062"/>
    </source>
</evidence>
<accession>A0ABW7GNB0</accession>
<evidence type="ECO:0000313" key="5">
    <source>
        <dbReference type="Proteomes" id="UP001606302"/>
    </source>
</evidence>
<dbReference type="SMART" id="SM00062">
    <property type="entry name" value="PBPb"/>
    <property type="match status" value="1"/>
</dbReference>
<comment type="caution">
    <text evidence="4">The sequence shown here is derived from an EMBL/GenBank/DDBJ whole genome shotgun (WGS) entry which is preliminary data.</text>
</comment>
<keyword evidence="5" id="KW-1185">Reference proteome</keyword>
<sequence length="253" mass="27591">MNTRRRFLACGGALLAAAEAHGADAAPTLVLVNAVYPPLVNPPGDASGEGADIDIAREALRRGGYTGRIELQWVPWKRALFMLERGLADFTTTINFSPDRDRFLRWSKAYRAGKQYYFYTRKGSGPRLRQLSDLRGLRLALSDGFIYPQAVLNAATGKPELGRNVAGAVQLVERGRADVVIATALAGAWEIHQLGLADRVERQPLEHFNPEPTFMAFSTASPRAAAGLAALNAGLTSMLRDGSIGHIEKRYSR</sequence>
<dbReference type="PANTHER" id="PTHR35936:SF25">
    <property type="entry name" value="ABC TRANSPORTER SUBSTRATE-BINDING PROTEIN"/>
    <property type="match status" value="1"/>
</dbReference>
<dbReference type="InterPro" id="IPR001638">
    <property type="entry name" value="Solute-binding_3/MltF_N"/>
</dbReference>
<dbReference type="PANTHER" id="PTHR35936">
    <property type="entry name" value="MEMBRANE-BOUND LYTIC MUREIN TRANSGLYCOSYLASE F"/>
    <property type="match status" value="1"/>
</dbReference>
<dbReference type="Gene3D" id="3.40.190.10">
    <property type="entry name" value="Periplasmic binding protein-like II"/>
    <property type="match status" value="2"/>
</dbReference>
<dbReference type="Proteomes" id="UP001606302">
    <property type="component" value="Unassembled WGS sequence"/>
</dbReference>
<evidence type="ECO:0000313" key="4">
    <source>
        <dbReference type="EMBL" id="MFG6463441.1"/>
    </source>
</evidence>
<reference evidence="4 5" key="1">
    <citation type="submission" date="2024-08" db="EMBL/GenBank/DDBJ databases">
        <authorList>
            <person name="Lu H."/>
        </authorList>
    </citation>
    <scope>NUCLEOTIDE SEQUENCE [LARGE SCALE GENOMIC DNA]</scope>
    <source>
        <strain evidence="4 5">DXS20W</strain>
    </source>
</reference>
<dbReference type="EMBL" id="JBIGHX010000006">
    <property type="protein sequence ID" value="MFG6463441.1"/>
    <property type="molecule type" value="Genomic_DNA"/>
</dbReference>
<protein>
    <submittedName>
        <fullName evidence="4">Substrate-binding periplasmic protein</fullName>
    </submittedName>
</protein>
<evidence type="ECO:0000256" key="2">
    <source>
        <dbReference type="SAM" id="SignalP"/>
    </source>
</evidence>
<proteinExistence type="predicted"/>